<evidence type="ECO:0000313" key="2">
    <source>
        <dbReference type="Proteomes" id="UP000316778"/>
    </source>
</evidence>
<comment type="caution">
    <text evidence="1">The sequence shown here is derived from an EMBL/GenBank/DDBJ whole genome shotgun (WGS) entry which is preliminary data.</text>
</comment>
<dbReference type="Pfam" id="PF14375">
    <property type="entry name" value="Cys_rich_CWC"/>
    <property type="match status" value="1"/>
</dbReference>
<evidence type="ECO:0000313" key="1">
    <source>
        <dbReference type="EMBL" id="TWI82023.1"/>
    </source>
</evidence>
<organism evidence="1 2">
    <name type="scientific">Chitinophaga japonensis</name>
    <name type="common">Flexibacter japonensis</name>
    <dbReference type="NCBI Taxonomy" id="104662"/>
    <lineage>
        <taxon>Bacteria</taxon>
        <taxon>Pseudomonadati</taxon>
        <taxon>Bacteroidota</taxon>
        <taxon>Chitinophagia</taxon>
        <taxon>Chitinophagales</taxon>
        <taxon>Chitinophagaceae</taxon>
        <taxon>Chitinophaga</taxon>
    </lineage>
</organism>
<accession>A0A562SLK5</accession>
<dbReference type="OrthoDB" id="9800168at2"/>
<reference evidence="1 2" key="1">
    <citation type="journal article" date="2013" name="Stand. Genomic Sci.">
        <title>Genomic Encyclopedia of Type Strains, Phase I: The one thousand microbial genomes (KMG-I) project.</title>
        <authorList>
            <person name="Kyrpides N.C."/>
            <person name="Woyke T."/>
            <person name="Eisen J.A."/>
            <person name="Garrity G."/>
            <person name="Lilburn T.G."/>
            <person name="Beck B.J."/>
            <person name="Whitman W.B."/>
            <person name="Hugenholtz P."/>
            <person name="Klenk H.P."/>
        </authorList>
    </citation>
    <scope>NUCLEOTIDE SEQUENCE [LARGE SCALE GENOMIC DNA]</scope>
    <source>
        <strain evidence="1 2">DSM 13484</strain>
    </source>
</reference>
<sequence>MACHETVTCPRCKSAFECRVGTILRCQCQAVPLTAEERQYISEQYSGCLCADCLQAVKSSYKQEKFRQRLQQVFTLFGKR</sequence>
<dbReference type="EMBL" id="VLLG01000007">
    <property type="protein sequence ID" value="TWI82023.1"/>
    <property type="molecule type" value="Genomic_DNA"/>
</dbReference>
<dbReference type="RefSeq" id="WP_145719129.1">
    <property type="nucleotide sequence ID" value="NZ_BAAAFY010000003.1"/>
</dbReference>
<dbReference type="InterPro" id="IPR032720">
    <property type="entry name" value="Cys_rich_CWC"/>
</dbReference>
<keyword evidence="2" id="KW-1185">Reference proteome</keyword>
<name>A0A562SLK5_CHIJA</name>
<proteinExistence type="predicted"/>
<dbReference type="AlphaFoldDB" id="A0A562SLK5"/>
<dbReference type="Proteomes" id="UP000316778">
    <property type="component" value="Unassembled WGS sequence"/>
</dbReference>
<gene>
    <name evidence="1" type="ORF">LX66_5339</name>
</gene>
<protein>
    <submittedName>
        <fullName evidence="1">Cysteine-rich CWC</fullName>
    </submittedName>
</protein>